<feature type="transmembrane region" description="Helical" evidence="1">
    <location>
        <begin position="392"/>
        <end position="411"/>
    </location>
</feature>
<evidence type="ECO:0000256" key="1">
    <source>
        <dbReference type="SAM" id="Phobius"/>
    </source>
</evidence>
<organism evidence="5 6">
    <name type="scientific">Corallococcus soli</name>
    <dbReference type="NCBI Taxonomy" id="2710757"/>
    <lineage>
        <taxon>Bacteria</taxon>
        <taxon>Pseudomonadati</taxon>
        <taxon>Myxococcota</taxon>
        <taxon>Myxococcia</taxon>
        <taxon>Myxococcales</taxon>
        <taxon>Cystobacterineae</taxon>
        <taxon>Myxococcaceae</taxon>
        <taxon>Corallococcus</taxon>
    </lineage>
</organism>
<feature type="transmembrane region" description="Helical" evidence="1">
    <location>
        <begin position="297"/>
        <end position="320"/>
    </location>
</feature>
<reference evidence="5 6" key="1">
    <citation type="submission" date="2020-02" db="EMBL/GenBank/DDBJ databases">
        <authorList>
            <person name="Babadi Z.K."/>
            <person name="Risdian C."/>
            <person name="Ebrahimipour G.H."/>
            <person name="Wink J."/>
        </authorList>
    </citation>
    <scope>NUCLEOTIDE SEQUENCE [LARGE SCALE GENOMIC DNA]</scope>
    <source>
        <strain evidence="5 6">ZKHCc1 1396</strain>
    </source>
</reference>
<evidence type="ECO:0000259" key="4">
    <source>
        <dbReference type="Pfam" id="PF25221"/>
    </source>
</evidence>
<keyword evidence="1" id="KW-1133">Transmembrane helix</keyword>
<dbReference type="Pfam" id="PF13387">
    <property type="entry name" value="Lnb_N"/>
    <property type="match status" value="1"/>
</dbReference>
<evidence type="ECO:0000313" key="6">
    <source>
        <dbReference type="Proteomes" id="UP001516472"/>
    </source>
</evidence>
<evidence type="ECO:0000259" key="3">
    <source>
        <dbReference type="Pfam" id="PF13387"/>
    </source>
</evidence>
<dbReference type="InterPro" id="IPR057436">
    <property type="entry name" value="5TMH_Lnb"/>
</dbReference>
<proteinExistence type="predicted"/>
<keyword evidence="6" id="KW-1185">Reference proteome</keyword>
<name>A0ABR9PJQ8_9BACT</name>
<protein>
    <submittedName>
        <fullName evidence="5">DUF4105 domain-containing protein</fullName>
    </submittedName>
</protein>
<sequence length="428" mass="46909">MVRHLPLLLIIGVLWSTSARAAPPPGFGEHPEALRVKLVTFGPGQDAHQLFGHSALWIEDTRLGTDVLYSYGMTTQEGQGSPLHFLVRHQPFWSARLPVAHTFAGYQRQDRSIHVQELRLPVEARRRLLARLERDVRPEHRLYAYHPTDNNCATRVRDALDEALAGALRSASTLPARFTWREHLRQHVRHHPALGLLLLTWVNAVMDMPRTRWEEAYVPRELARMLDTTSVPDGRGGHVGLVSHRVDVHVSRAHPLSEGADSAALPRLFLLGAAVALGAVLLSVLRERGASVGARVAFGLYQALFGLTSGAVGLLGLLLTCVSEHAALRGNANLLLFNPLALALVPLGVGVAFGNRRAERWTRVCVGGLTGCALLAVALELLPAFAQDLREPLALMLVAHLGFGVAWGRPWHRGARAAPRLEARPQRG</sequence>
<dbReference type="InterPro" id="IPR025178">
    <property type="entry name" value="Lnb_N"/>
</dbReference>
<dbReference type="RefSeq" id="WP_193347582.1">
    <property type="nucleotide sequence ID" value="NZ_CBCSIP010000192.1"/>
</dbReference>
<gene>
    <name evidence="5" type="ORF">G4177_08120</name>
</gene>
<evidence type="ECO:0000256" key="2">
    <source>
        <dbReference type="SAM" id="SignalP"/>
    </source>
</evidence>
<feature type="domain" description="Lnb N-terminal periplasmic" evidence="3">
    <location>
        <begin position="32"/>
        <end position="185"/>
    </location>
</feature>
<keyword evidence="2" id="KW-0732">Signal</keyword>
<dbReference type="Proteomes" id="UP001516472">
    <property type="component" value="Unassembled WGS sequence"/>
</dbReference>
<accession>A0ABR9PJQ8</accession>
<dbReference type="EMBL" id="JAAIYO010000002">
    <property type="protein sequence ID" value="MBE4748145.1"/>
    <property type="molecule type" value="Genomic_DNA"/>
</dbReference>
<comment type="caution">
    <text evidence="5">The sequence shown here is derived from an EMBL/GenBank/DDBJ whole genome shotgun (WGS) entry which is preliminary data.</text>
</comment>
<feature type="domain" description="Lnb-like transmembrane" evidence="4">
    <location>
        <begin position="301"/>
        <end position="398"/>
    </location>
</feature>
<keyword evidence="1" id="KW-0812">Transmembrane</keyword>
<evidence type="ECO:0000313" key="5">
    <source>
        <dbReference type="EMBL" id="MBE4748145.1"/>
    </source>
</evidence>
<keyword evidence="1" id="KW-0472">Membrane</keyword>
<feature type="transmembrane region" description="Helical" evidence="1">
    <location>
        <begin position="332"/>
        <end position="353"/>
    </location>
</feature>
<feature type="signal peptide" evidence="2">
    <location>
        <begin position="1"/>
        <end position="21"/>
    </location>
</feature>
<feature type="transmembrane region" description="Helical" evidence="1">
    <location>
        <begin position="264"/>
        <end position="285"/>
    </location>
</feature>
<feature type="chain" id="PRO_5047327945" evidence="2">
    <location>
        <begin position="22"/>
        <end position="428"/>
    </location>
</feature>
<dbReference type="Pfam" id="PF25221">
    <property type="entry name" value="5TMH_Lnb"/>
    <property type="match status" value="1"/>
</dbReference>
<feature type="transmembrane region" description="Helical" evidence="1">
    <location>
        <begin position="365"/>
        <end position="386"/>
    </location>
</feature>